<dbReference type="AlphaFoldDB" id="A0A8J4CI86"/>
<feature type="non-terminal residue" evidence="1">
    <location>
        <position position="1"/>
    </location>
</feature>
<dbReference type="Proteomes" id="UP000747110">
    <property type="component" value="Unassembled WGS sequence"/>
</dbReference>
<evidence type="ECO:0000313" key="2">
    <source>
        <dbReference type="Proteomes" id="UP000747110"/>
    </source>
</evidence>
<keyword evidence="2" id="KW-1185">Reference proteome</keyword>
<proteinExistence type="predicted"/>
<accession>A0A8J4CI86</accession>
<protein>
    <submittedName>
        <fullName evidence="1">Uncharacterized protein</fullName>
    </submittedName>
</protein>
<name>A0A8J4CI86_9CHLO</name>
<organism evidence="1 2">
    <name type="scientific">Volvox reticuliferus</name>
    <dbReference type="NCBI Taxonomy" id="1737510"/>
    <lineage>
        <taxon>Eukaryota</taxon>
        <taxon>Viridiplantae</taxon>
        <taxon>Chlorophyta</taxon>
        <taxon>core chlorophytes</taxon>
        <taxon>Chlorophyceae</taxon>
        <taxon>CS clade</taxon>
        <taxon>Chlamydomonadales</taxon>
        <taxon>Volvocaceae</taxon>
        <taxon>Volvox</taxon>
    </lineage>
</organism>
<sequence length="144" mass="16354">LDVDFPGEKPVLLSQLAGALDCGRRLAAEINVDLVRRPMLLITDFNIFRQLVMRREFHKITTINITARHIDKGGGSNDGINGGMQSYQEVFVDLYMLSRARCMLTSWSGFSKLALWMGTAPLLKCHRDWVNCDSRTVQNVKRIQ</sequence>
<dbReference type="OrthoDB" id="524569at2759"/>
<dbReference type="EMBL" id="BNCP01000017">
    <property type="protein sequence ID" value="GIL80084.1"/>
    <property type="molecule type" value="Genomic_DNA"/>
</dbReference>
<dbReference type="Gene3D" id="3.40.50.11350">
    <property type="match status" value="1"/>
</dbReference>
<comment type="caution">
    <text evidence="1">The sequence shown here is derived from an EMBL/GenBank/DDBJ whole genome shotgun (WGS) entry which is preliminary data.</text>
</comment>
<gene>
    <name evidence="1" type="ORF">Vretifemale_9281</name>
</gene>
<reference evidence="1" key="1">
    <citation type="journal article" date="2021" name="Proc. Natl. Acad. Sci. U.S.A.">
        <title>Three genomes in the algal genus Volvox reveal the fate of a haploid sex-determining region after a transition to homothallism.</title>
        <authorList>
            <person name="Yamamoto K."/>
            <person name="Hamaji T."/>
            <person name="Kawai-Toyooka H."/>
            <person name="Matsuzaki R."/>
            <person name="Takahashi F."/>
            <person name="Nishimura Y."/>
            <person name="Kawachi M."/>
            <person name="Noguchi H."/>
            <person name="Minakuchi Y."/>
            <person name="Umen J.G."/>
            <person name="Toyoda A."/>
            <person name="Nozaki H."/>
        </authorList>
    </citation>
    <scope>NUCLEOTIDE SEQUENCE</scope>
    <source>
        <strain evidence="1">NIES-3786</strain>
    </source>
</reference>
<evidence type="ECO:0000313" key="1">
    <source>
        <dbReference type="EMBL" id="GIL80084.1"/>
    </source>
</evidence>